<dbReference type="AlphaFoldDB" id="A0A7E6ER79"/>
<sequence>MEERISQQRAAARERQRRRRQRLSTEERQAVRDRIRERMQKIRSNMNQEERELYLQNRRNRDRERRNNMDQHERELYLQNKRDKDQERRNNMNPEERETYLQNMRNRVQKRRNSMNEDQPNEVMHPKLTSLGHLTKHAKKAREKQKRETTEEKQLRLQNQRQRQFVSQQAETAGQRQVRLEAQKQRTNTYRTSLKMKMIQEKKNETQHLGEQCLQNQKLKNQQSHDRWQMDSALSSPKTSKCVHLTTKMPVQQDSSLAQASQNITKPAQVLTSPFQITPSKSKLVKDPNQTTVSKSIIRITDLPKQKLLVTSHHRYVMSNLASMWRSRKLCDASISNGSSTVMVHKIVLSAVSPKLFSVFSTYISSQVFEVKFPEVVSTEALMAFAEYIYTGLLDLDLNILQQLKVIAKQLDMKDLQNLCDAHLQSGTRQQLASTVTAFDDSRQMPSNISAVPTEDIKQEISQNELAQLKEGTVRIFKREFEAASLDTNGGNSPFGSDILPTVKIEPVGPDDDKYGQMNKRASTSSSVSDSSQALNTPLNSIAISTTDFSLPFSDTTNSKATTNKIYGTSPKLKSNVFESSPVSDLSPVSYSEEKLCSQSRLIREDSSKSLNRTTTTQLIDNNVICGSNEDVYPVGLFTAEGDRLPLSSTQVTNVKNTGLYKTDGFT</sequence>
<dbReference type="Pfam" id="PF00651">
    <property type="entry name" value="BTB"/>
    <property type="match status" value="1"/>
</dbReference>
<dbReference type="PANTHER" id="PTHR24410">
    <property type="entry name" value="HL07962P-RELATED"/>
    <property type="match status" value="1"/>
</dbReference>
<dbReference type="KEGG" id="osn:115209896"/>
<feature type="compositionally biased region" description="Basic and acidic residues" evidence="1">
    <location>
        <begin position="23"/>
        <end position="40"/>
    </location>
</feature>
<dbReference type="PROSITE" id="PS50097">
    <property type="entry name" value="BTB"/>
    <property type="match status" value="1"/>
</dbReference>
<protein>
    <submittedName>
        <fullName evidence="4">Uncharacterized protein LOC115209896</fullName>
    </submittedName>
</protein>
<dbReference type="RefSeq" id="XP_036357292.1">
    <property type="nucleotide sequence ID" value="XM_036501399.1"/>
</dbReference>
<evidence type="ECO:0000259" key="2">
    <source>
        <dbReference type="PROSITE" id="PS50097"/>
    </source>
</evidence>
<dbReference type="Gene3D" id="3.30.710.10">
    <property type="entry name" value="Potassium Channel Kv1.1, Chain A"/>
    <property type="match status" value="1"/>
</dbReference>
<dbReference type="SUPFAM" id="SSF54695">
    <property type="entry name" value="POZ domain"/>
    <property type="match status" value="1"/>
</dbReference>
<feature type="region of interest" description="Disordered" evidence="1">
    <location>
        <begin position="1"/>
        <end position="101"/>
    </location>
</feature>
<gene>
    <name evidence="4" type="primary">LOC115209896</name>
</gene>
<evidence type="ECO:0000313" key="3">
    <source>
        <dbReference type="Proteomes" id="UP000515154"/>
    </source>
</evidence>
<dbReference type="Proteomes" id="UP000515154">
    <property type="component" value="Linkage group LG3"/>
</dbReference>
<feature type="compositionally biased region" description="Low complexity" evidence="1">
    <location>
        <begin position="523"/>
        <end position="532"/>
    </location>
</feature>
<feature type="compositionally biased region" description="Basic residues" evidence="1">
    <location>
        <begin position="134"/>
        <end position="144"/>
    </location>
</feature>
<feature type="compositionally biased region" description="Basic and acidic residues" evidence="1">
    <location>
        <begin position="48"/>
        <end position="99"/>
    </location>
</feature>
<dbReference type="InterPro" id="IPR000210">
    <property type="entry name" value="BTB/POZ_dom"/>
</dbReference>
<dbReference type="PANTHER" id="PTHR24410:SF23">
    <property type="entry name" value="BTB DOMAIN-CONTAINING PROTEIN-RELATED"/>
    <property type="match status" value="1"/>
</dbReference>
<dbReference type="InterPro" id="IPR011333">
    <property type="entry name" value="SKP1/BTB/POZ_sf"/>
</dbReference>
<reference evidence="4" key="1">
    <citation type="submission" date="2025-08" db="UniProtKB">
        <authorList>
            <consortium name="RefSeq"/>
        </authorList>
    </citation>
    <scope>IDENTIFICATION</scope>
</reference>
<organism evidence="3 4">
    <name type="scientific">Octopus sinensis</name>
    <name type="common">East Asian common octopus</name>
    <dbReference type="NCBI Taxonomy" id="2607531"/>
    <lineage>
        <taxon>Eukaryota</taxon>
        <taxon>Metazoa</taxon>
        <taxon>Spiralia</taxon>
        <taxon>Lophotrochozoa</taxon>
        <taxon>Mollusca</taxon>
        <taxon>Cephalopoda</taxon>
        <taxon>Coleoidea</taxon>
        <taxon>Octopodiformes</taxon>
        <taxon>Octopoda</taxon>
        <taxon>Incirrata</taxon>
        <taxon>Octopodidae</taxon>
        <taxon>Octopus</taxon>
    </lineage>
</organism>
<dbReference type="InterPro" id="IPR051481">
    <property type="entry name" value="BTB-POZ/Galectin-3-binding"/>
</dbReference>
<keyword evidence="3" id="KW-1185">Reference proteome</keyword>
<feature type="region of interest" description="Disordered" evidence="1">
    <location>
        <begin position="508"/>
        <end position="534"/>
    </location>
</feature>
<feature type="compositionally biased region" description="Basic and acidic residues" evidence="1">
    <location>
        <begin position="1"/>
        <end position="14"/>
    </location>
</feature>
<feature type="domain" description="BTB" evidence="2">
    <location>
        <begin position="331"/>
        <end position="398"/>
    </location>
</feature>
<proteinExistence type="predicted"/>
<name>A0A7E6ER79_9MOLL</name>
<accession>A0A7E6ER79</accession>
<evidence type="ECO:0000313" key="4">
    <source>
        <dbReference type="RefSeq" id="XP_036357292.1"/>
    </source>
</evidence>
<evidence type="ECO:0000256" key="1">
    <source>
        <dbReference type="SAM" id="MobiDB-lite"/>
    </source>
</evidence>
<dbReference type="SMART" id="SM00225">
    <property type="entry name" value="BTB"/>
    <property type="match status" value="1"/>
</dbReference>
<feature type="region of interest" description="Disordered" evidence="1">
    <location>
        <begin position="133"/>
        <end position="153"/>
    </location>
</feature>